<keyword evidence="3" id="KW-1185">Reference proteome</keyword>
<feature type="region of interest" description="Disordered" evidence="1">
    <location>
        <begin position="466"/>
        <end position="533"/>
    </location>
</feature>
<evidence type="ECO:0000256" key="1">
    <source>
        <dbReference type="SAM" id="MobiDB-lite"/>
    </source>
</evidence>
<dbReference type="AlphaFoldDB" id="A0A9P4QIV6"/>
<proteinExistence type="predicted"/>
<sequence>MFQEGERQGEAKGKKRPRRRERSSEGGGRGGRMGTEAPSTPAEAKIAFRLASEDSSLPGSSEITQTAIFAPPGEQRQAWQSEPPRPLQRAADQGCESSPLPDAADTEPKELIRPSCPEDAITTKAPLICRIDSDPAAPLQPTLDDMHPMRPADMSIFAAAIQPRLKKQNLLPGTGHTRLPQQGDEGCPDTSRLSSPAPSASSMSSGYSNMSSQSSFAYFIRESRSDLRLYHKRSKPSQHLREAVPKPDHSVDYPASSYEPRVVEDSAAILAPPPPPRPKFSHDYVPGKPVDRPRLQRFSAYYDLASRAARAPGLSGLRRTKSTSQTQLSCKSLDPHKRSEDDRVTETPITHNQLPLYDPMPTPPEVEPGRSFKSEPCQNLGPPHLPEGPDRYKDVERQSTIRWTTPDEIASKRLSCVGTSSAEDVSDREANPKKRKRQSLLSILEDAFSSTSGKLETSASVIMPGSLGITDTNPPEEKMYKHSKSDDTLRTYFTPHVSRTPGARRSSPSLEGPGLAGDEENPQPCHVSHNSGASSECRVSLRTTWTKTGRVGDILTTSQSAGAVISPKQSADQAATSQSQIAADPTFQLADGKICYKSSSGMLNSLPVEVGRKGSEPEVAPAEMQSTEVRDINRGTQTQTYDFNSKRASNVSDSPTPYPLTRRFAIPYKKSWSRLLQQPLQLKKVKSVPSLFSRKRKDPLEVTEFHQTPYRQRYSDALRVEQNHIKALMRHPDIMNDDDGCEGESLLPFDLDVPDHLPNSPLCPLSSKHRYGEKWICPLHRRRRACPPKGRGSLRPHK</sequence>
<feature type="region of interest" description="Disordered" evidence="1">
    <location>
        <begin position="268"/>
        <end position="292"/>
    </location>
</feature>
<dbReference type="Proteomes" id="UP000799441">
    <property type="component" value="Unassembled WGS sequence"/>
</dbReference>
<feature type="region of interest" description="Disordered" evidence="1">
    <location>
        <begin position="417"/>
        <end position="437"/>
    </location>
</feature>
<feature type="compositionally biased region" description="Basic and acidic residues" evidence="1">
    <location>
        <begin position="475"/>
        <end position="489"/>
    </location>
</feature>
<feature type="compositionally biased region" description="Basic and acidic residues" evidence="1">
    <location>
        <begin position="333"/>
        <end position="345"/>
    </location>
</feature>
<feature type="compositionally biased region" description="Basic and acidic residues" evidence="1">
    <location>
        <begin position="239"/>
        <end position="251"/>
    </location>
</feature>
<gene>
    <name evidence="2" type="ORF">K431DRAFT_299468</name>
</gene>
<organism evidence="2 3">
    <name type="scientific">Polychaeton citri CBS 116435</name>
    <dbReference type="NCBI Taxonomy" id="1314669"/>
    <lineage>
        <taxon>Eukaryota</taxon>
        <taxon>Fungi</taxon>
        <taxon>Dikarya</taxon>
        <taxon>Ascomycota</taxon>
        <taxon>Pezizomycotina</taxon>
        <taxon>Dothideomycetes</taxon>
        <taxon>Dothideomycetidae</taxon>
        <taxon>Capnodiales</taxon>
        <taxon>Capnodiaceae</taxon>
        <taxon>Polychaeton</taxon>
    </lineage>
</organism>
<dbReference type="EMBL" id="MU003766">
    <property type="protein sequence ID" value="KAF2725719.1"/>
    <property type="molecule type" value="Genomic_DNA"/>
</dbReference>
<feature type="region of interest" description="Disordered" evidence="1">
    <location>
        <begin position="167"/>
        <end position="210"/>
    </location>
</feature>
<feature type="compositionally biased region" description="Basic and acidic residues" evidence="1">
    <location>
        <begin position="1"/>
        <end position="12"/>
    </location>
</feature>
<feature type="compositionally biased region" description="Polar residues" evidence="1">
    <location>
        <begin position="53"/>
        <end position="67"/>
    </location>
</feature>
<reference evidence="2" key="1">
    <citation type="journal article" date="2020" name="Stud. Mycol.">
        <title>101 Dothideomycetes genomes: a test case for predicting lifestyles and emergence of pathogens.</title>
        <authorList>
            <person name="Haridas S."/>
            <person name="Albert R."/>
            <person name="Binder M."/>
            <person name="Bloem J."/>
            <person name="Labutti K."/>
            <person name="Salamov A."/>
            <person name="Andreopoulos B."/>
            <person name="Baker S."/>
            <person name="Barry K."/>
            <person name="Bills G."/>
            <person name="Bluhm B."/>
            <person name="Cannon C."/>
            <person name="Castanera R."/>
            <person name="Culley D."/>
            <person name="Daum C."/>
            <person name="Ezra D."/>
            <person name="Gonzalez J."/>
            <person name="Henrissat B."/>
            <person name="Kuo A."/>
            <person name="Liang C."/>
            <person name="Lipzen A."/>
            <person name="Lutzoni F."/>
            <person name="Magnuson J."/>
            <person name="Mondo S."/>
            <person name="Nolan M."/>
            <person name="Ohm R."/>
            <person name="Pangilinan J."/>
            <person name="Park H.-J."/>
            <person name="Ramirez L."/>
            <person name="Alfaro M."/>
            <person name="Sun H."/>
            <person name="Tritt A."/>
            <person name="Yoshinaga Y."/>
            <person name="Zwiers L.-H."/>
            <person name="Turgeon B."/>
            <person name="Goodwin S."/>
            <person name="Spatafora J."/>
            <person name="Crous P."/>
            <person name="Grigoriev I."/>
        </authorList>
    </citation>
    <scope>NUCLEOTIDE SEQUENCE</scope>
    <source>
        <strain evidence="2">CBS 116435</strain>
    </source>
</reference>
<evidence type="ECO:0000313" key="3">
    <source>
        <dbReference type="Proteomes" id="UP000799441"/>
    </source>
</evidence>
<feature type="region of interest" description="Disordered" evidence="1">
    <location>
        <begin position="311"/>
        <end position="392"/>
    </location>
</feature>
<comment type="caution">
    <text evidence="2">The sequence shown here is derived from an EMBL/GenBank/DDBJ whole genome shotgun (WGS) entry which is preliminary data.</text>
</comment>
<feature type="region of interest" description="Disordered" evidence="1">
    <location>
        <begin position="1"/>
        <end position="118"/>
    </location>
</feature>
<name>A0A9P4QIV6_9PEZI</name>
<protein>
    <submittedName>
        <fullName evidence="2">Uncharacterized protein</fullName>
    </submittedName>
</protein>
<feature type="compositionally biased region" description="Low complexity" evidence="1">
    <location>
        <begin position="191"/>
        <end position="210"/>
    </location>
</feature>
<accession>A0A9P4QIV6</accession>
<dbReference type="OrthoDB" id="3648773at2759"/>
<feature type="region of interest" description="Disordered" evidence="1">
    <location>
        <begin position="230"/>
        <end position="255"/>
    </location>
</feature>
<evidence type="ECO:0000313" key="2">
    <source>
        <dbReference type="EMBL" id="KAF2725719.1"/>
    </source>
</evidence>